<evidence type="ECO:0000256" key="3">
    <source>
        <dbReference type="ARBA" id="ARBA00017473"/>
    </source>
</evidence>
<comment type="caution">
    <text evidence="12">The sequence shown here is derived from an EMBL/GenBank/DDBJ whole genome shotgun (WGS) entry which is preliminary data.</text>
</comment>
<feature type="binding site" evidence="9">
    <location>
        <begin position="90"/>
        <end position="100"/>
    </location>
    <ligand>
        <name>ATP</name>
        <dbReference type="ChEBI" id="CHEBI:30616"/>
    </ligand>
</feature>
<keyword evidence="6 9" id="KW-0418">Kinase</keyword>
<dbReference type="GO" id="GO:0005524">
    <property type="term" value="F:ATP binding"/>
    <property type="evidence" value="ECO:0007669"/>
    <property type="project" value="UniProtKB-UniRule"/>
</dbReference>
<evidence type="ECO:0000256" key="4">
    <source>
        <dbReference type="ARBA" id="ARBA00022679"/>
    </source>
</evidence>
<dbReference type="PIRSF" id="PIRSF010376">
    <property type="entry name" value="IspE"/>
    <property type="match status" value="1"/>
</dbReference>
<dbReference type="EMBL" id="JACOSL010000022">
    <property type="protein sequence ID" value="MBI1756070.1"/>
    <property type="molecule type" value="Genomic_DNA"/>
</dbReference>
<dbReference type="SUPFAM" id="SSF54211">
    <property type="entry name" value="Ribosomal protein S5 domain 2-like"/>
    <property type="match status" value="1"/>
</dbReference>
<dbReference type="GO" id="GO:0019288">
    <property type="term" value="P:isopentenyl diphosphate biosynthetic process, methylerythritol 4-phosphate pathway"/>
    <property type="evidence" value="ECO:0007669"/>
    <property type="project" value="UniProtKB-UniRule"/>
</dbReference>
<evidence type="ECO:0000313" key="12">
    <source>
        <dbReference type="EMBL" id="MBI1756070.1"/>
    </source>
</evidence>
<accession>A0A931LWC5</accession>
<dbReference type="Proteomes" id="UP000727962">
    <property type="component" value="Unassembled WGS sequence"/>
</dbReference>
<dbReference type="SUPFAM" id="SSF55060">
    <property type="entry name" value="GHMP Kinase, C-terminal domain"/>
    <property type="match status" value="1"/>
</dbReference>
<keyword evidence="5 9" id="KW-0547">Nucleotide-binding</keyword>
<feature type="active site" evidence="9">
    <location>
        <position position="10"/>
    </location>
</feature>
<feature type="domain" description="GHMP kinase N-terminal" evidence="10">
    <location>
        <begin position="69"/>
        <end position="138"/>
    </location>
</feature>
<organism evidence="12 13">
    <name type="scientific">Fimbriimonas ginsengisoli</name>
    <dbReference type="NCBI Taxonomy" id="1005039"/>
    <lineage>
        <taxon>Bacteria</taxon>
        <taxon>Bacillati</taxon>
        <taxon>Armatimonadota</taxon>
        <taxon>Fimbriimonadia</taxon>
        <taxon>Fimbriimonadales</taxon>
        <taxon>Fimbriimonadaceae</taxon>
        <taxon>Fimbriimonas</taxon>
    </lineage>
</organism>
<dbReference type="Gene3D" id="3.30.70.890">
    <property type="entry name" value="GHMP kinase, C-terminal domain"/>
    <property type="match status" value="1"/>
</dbReference>
<dbReference type="InterPro" id="IPR013750">
    <property type="entry name" value="GHMP_kinase_C_dom"/>
</dbReference>
<dbReference type="InterPro" id="IPR014721">
    <property type="entry name" value="Ribsml_uS5_D2-typ_fold_subgr"/>
</dbReference>
<dbReference type="EC" id="2.7.1.148" evidence="2 9"/>
<gene>
    <name evidence="9" type="primary">ispE</name>
    <name evidence="12" type="ORF">HYR64_03075</name>
</gene>
<protein>
    <recommendedName>
        <fullName evidence="3 9">4-diphosphocytidyl-2-C-methyl-D-erythritol kinase</fullName>
        <shortName evidence="9">CMK</shortName>
        <ecNumber evidence="2 9">2.7.1.148</ecNumber>
    </recommendedName>
    <alternativeName>
        <fullName evidence="8 9">4-(cytidine-5'-diphospho)-2-C-methyl-D-erythritol kinase</fullName>
    </alternativeName>
</protein>
<evidence type="ECO:0000256" key="7">
    <source>
        <dbReference type="ARBA" id="ARBA00022840"/>
    </source>
</evidence>
<feature type="domain" description="GHMP kinase C-terminal" evidence="11">
    <location>
        <begin position="202"/>
        <end position="245"/>
    </location>
</feature>
<evidence type="ECO:0000259" key="11">
    <source>
        <dbReference type="Pfam" id="PF08544"/>
    </source>
</evidence>
<dbReference type="InterPro" id="IPR036554">
    <property type="entry name" value="GHMP_kinase_C_sf"/>
</dbReference>
<dbReference type="InterPro" id="IPR020568">
    <property type="entry name" value="Ribosomal_Su5_D2-typ_SF"/>
</dbReference>
<dbReference type="HAMAP" id="MF_00061">
    <property type="entry name" value="IspE"/>
    <property type="match status" value="1"/>
</dbReference>
<evidence type="ECO:0000256" key="6">
    <source>
        <dbReference type="ARBA" id="ARBA00022777"/>
    </source>
</evidence>
<comment type="catalytic activity">
    <reaction evidence="9">
        <text>4-CDP-2-C-methyl-D-erythritol + ATP = 4-CDP-2-C-methyl-D-erythritol 2-phosphate + ADP + H(+)</text>
        <dbReference type="Rhea" id="RHEA:18437"/>
        <dbReference type="ChEBI" id="CHEBI:15378"/>
        <dbReference type="ChEBI" id="CHEBI:30616"/>
        <dbReference type="ChEBI" id="CHEBI:57823"/>
        <dbReference type="ChEBI" id="CHEBI:57919"/>
        <dbReference type="ChEBI" id="CHEBI:456216"/>
        <dbReference type="EC" id="2.7.1.148"/>
    </reaction>
</comment>
<comment type="pathway">
    <text evidence="9">Isoprenoid biosynthesis; isopentenyl diphosphate biosynthesis via DXP pathway; isopentenyl diphosphate from 1-deoxy-D-xylulose 5-phosphate: step 3/6.</text>
</comment>
<proteinExistence type="inferred from homology"/>
<keyword evidence="9" id="KW-0414">Isoprene biosynthesis</keyword>
<dbReference type="GO" id="GO:0050515">
    <property type="term" value="F:4-(cytidine 5'-diphospho)-2-C-methyl-D-erythritol kinase activity"/>
    <property type="evidence" value="ECO:0007669"/>
    <property type="project" value="UniProtKB-UniRule"/>
</dbReference>
<comment type="function">
    <text evidence="9">Catalyzes the phosphorylation of the position 2 hydroxy group of 4-diphosphocytidyl-2C-methyl-D-erythritol.</text>
</comment>
<dbReference type="Pfam" id="PF00288">
    <property type="entry name" value="GHMP_kinases_N"/>
    <property type="match status" value="1"/>
</dbReference>
<feature type="active site" evidence="9">
    <location>
        <position position="130"/>
    </location>
</feature>
<dbReference type="PANTHER" id="PTHR43527">
    <property type="entry name" value="4-DIPHOSPHOCYTIDYL-2-C-METHYL-D-ERYTHRITOL KINASE, CHLOROPLASTIC"/>
    <property type="match status" value="1"/>
</dbReference>
<dbReference type="GO" id="GO:0016114">
    <property type="term" value="P:terpenoid biosynthetic process"/>
    <property type="evidence" value="ECO:0007669"/>
    <property type="project" value="InterPro"/>
</dbReference>
<evidence type="ECO:0000256" key="9">
    <source>
        <dbReference type="HAMAP-Rule" id="MF_00061"/>
    </source>
</evidence>
<evidence type="ECO:0000256" key="8">
    <source>
        <dbReference type="ARBA" id="ARBA00032554"/>
    </source>
</evidence>
<evidence type="ECO:0000256" key="5">
    <source>
        <dbReference type="ARBA" id="ARBA00022741"/>
    </source>
</evidence>
<name>A0A931LWC5_FIMGI</name>
<dbReference type="AlphaFoldDB" id="A0A931LWC5"/>
<evidence type="ECO:0000259" key="10">
    <source>
        <dbReference type="Pfam" id="PF00288"/>
    </source>
</evidence>
<evidence type="ECO:0000313" key="13">
    <source>
        <dbReference type="Proteomes" id="UP000727962"/>
    </source>
</evidence>
<dbReference type="PANTHER" id="PTHR43527:SF2">
    <property type="entry name" value="4-DIPHOSPHOCYTIDYL-2-C-METHYL-D-ERYTHRITOL KINASE, CHLOROPLASTIC"/>
    <property type="match status" value="1"/>
</dbReference>
<evidence type="ECO:0000256" key="1">
    <source>
        <dbReference type="ARBA" id="ARBA00009684"/>
    </source>
</evidence>
<dbReference type="InterPro" id="IPR006204">
    <property type="entry name" value="GHMP_kinase_N_dom"/>
</dbReference>
<evidence type="ECO:0000256" key="2">
    <source>
        <dbReference type="ARBA" id="ARBA00012052"/>
    </source>
</evidence>
<sequence>MRFRVPCPAKLNLSLAVGPKDACGLHQVRTVLQAVSLFDELEIDTNAQVPEIECDWPDLPAATSLTKTLSLAAEALRLPSLGIRLTKRIPPESGLGGGSSDAAGLLRFLVAQFGLDPDLARGIAKAIGVDTAFFLIGGKALGDGYGERLTPLPDAPPRWAVVARPDEGCPTAPAYARLDSAPPRPWPPNAPTEGHNDFEAVAPEASLRLLDTLRGAGASPAGLTGSGSAVYGFLSSEREATEMKASIDPIAPHRCWLVRTLDRAECLAIERLDP</sequence>
<reference evidence="12" key="1">
    <citation type="submission" date="2020-07" db="EMBL/GenBank/DDBJ databases">
        <title>Huge and variable diversity of episymbiotic CPR bacteria and DPANN archaea in groundwater ecosystems.</title>
        <authorList>
            <person name="He C.Y."/>
            <person name="Keren R."/>
            <person name="Whittaker M."/>
            <person name="Farag I.F."/>
            <person name="Doudna J."/>
            <person name="Cate J.H.D."/>
            <person name="Banfield J.F."/>
        </authorList>
    </citation>
    <scope>NUCLEOTIDE SEQUENCE</scope>
    <source>
        <strain evidence="12">NC_groundwater_17_Pr7_B-0.1um_64_12</strain>
    </source>
</reference>
<keyword evidence="7 9" id="KW-0067">ATP-binding</keyword>
<keyword evidence="4 9" id="KW-0808">Transferase</keyword>
<dbReference type="Gene3D" id="3.30.230.10">
    <property type="match status" value="1"/>
</dbReference>
<comment type="similarity">
    <text evidence="1 9">Belongs to the GHMP kinase family. IspE subfamily.</text>
</comment>
<dbReference type="Pfam" id="PF08544">
    <property type="entry name" value="GHMP_kinases_C"/>
    <property type="match status" value="1"/>
</dbReference>
<dbReference type="InterPro" id="IPR004424">
    <property type="entry name" value="IspE"/>
</dbReference>